<dbReference type="SUPFAM" id="SSF55418">
    <property type="entry name" value="eIF4e-like"/>
    <property type="match status" value="1"/>
</dbReference>
<dbReference type="InterPro" id="IPR023398">
    <property type="entry name" value="TIF_eIF4e-like"/>
</dbReference>
<proteinExistence type="predicted"/>
<dbReference type="EMBL" id="MN740729">
    <property type="protein sequence ID" value="QHS81054.1"/>
    <property type="molecule type" value="Genomic_DNA"/>
</dbReference>
<protein>
    <submittedName>
        <fullName evidence="1">Uncharacterized protein</fullName>
    </submittedName>
</protein>
<sequence>MDSRHIILVMCEPPKINLTDLIPTGPWTLYFHQGDSDKWTLDTFVKIQVCTIWADVLTAIEEVGSVRLKSGQPFFMKGDTLPLWENYQNIRGGSYSVKVPSENVKDVFTTQALQAMLGLAFKEQDNACIGLSMSPKKGTFNIMKIWNVNSEKFNSADGLCFLDYRCSDSEVLYTPHVQKRM</sequence>
<dbReference type="AlphaFoldDB" id="A0A6C0AMM8"/>
<name>A0A6C0AMM8_9ZZZZ</name>
<evidence type="ECO:0000313" key="1">
    <source>
        <dbReference type="EMBL" id="QHS81054.1"/>
    </source>
</evidence>
<dbReference type="GO" id="GO:0003743">
    <property type="term" value="F:translation initiation factor activity"/>
    <property type="evidence" value="ECO:0007669"/>
    <property type="project" value="InterPro"/>
</dbReference>
<dbReference type="Gene3D" id="3.30.760.10">
    <property type="entry name" value="RNA Cap, Translation Initiation Factor Eif4e"/>
    <property type="match status" value="1"/>
</dbReference>
<dbReference type="InterPro" id="IPR001040">
    <property type="entry name" value="TIF_eIF_4E"/>
</dbReference>
<organism evidence="1">
    <name type="scientific">viral metagenome</name>
    <dbReference type="NCBI Taxonomy" id="1070528"/>
    <lineage>
        <taxon>unclassified sequences</taxon>
        <taxon>metagenomes</taxon>
        <taxon>organismal metagenomes</taxon>
    </lineage>
</organism>
<dbReference type="Pfam" id="PF01652">
    <property type="entry name" value="IF4E"/>
    <property type="match status" value="1"/>
</dbReference>
<dbReference type="GO" id="GO:0003723">
    <property type="term" value="F:RNA binding"/>
    <property type="evidence" value="ECO:0007669"/>
    <property type="project" value="InterPro"/>
</dbReference>
<reference evidence="1" key="1">
    <citation type="journal article" date="2020" name="Nature">
        <title>Giant virus diversity and host interactions through global metagenomics.</title>
        <authorList>
            <person name="Schulz F."/>
            <person name="Roux S."/>
            <person name="Paez-Espino D."/>
            <person name="Jungbluth S."/>
            <person name="Walsh D.A."/>
            <person name="Denef V.J."/>
            <person name="McMahon K.D."/>
            <person name="Konstantinidis K.T."/>
            <person name="Eloe-Fadrosh E.A."/>
            <person name="Kyrpides N.C."/>
            <person name="Woyke T."/>
        </authorList>
    </citation>
    <scope>NUCLEOTIDE SEQUENCE</scope>
    <source>
        <strain evidence="1">GVMAG-S-1101161-73</strain>
    </source>
</reference>
<accession>A0A6C0AMM8</accession>